<evidence type="ECO:0000256" key="1">
    <source>
        <dbReference type="SAM" id="MobiDB-lite"/>
    </source>
</evidence>
<organism evidence="2 3">
    <name type="scientific">Candidatus Magasanikbacteria bacterium RIFOXYD2_FULL_41_14</name>
    <dbReference type="NCBI Taxonomy" id="1798709"/>
    <lineage>
        <taxon>Bacteria</taxon>
        <taxon>Candidatus Magasanikiibacteriota</taxon>
    </lineage>
</organism>
<proteinExistence type="predicted"/>
<evidence type="ECO:0000313" key="3">
    <source>
        <dbReference type="Proteomes" id="UP000178254"/>
    </source>
</evidence>
<comment type="caution">
    <text evidence="2">The sequence shown here is derived from an EMBL/GenBank/DDBJ whole genome shotgun (WGS) entry which is preliminary data.</text>
</comment>
<dbReference type="STRING" id="1798709.A2538_03395"/>
<dbReference type="AlphaFoldDB" id="A0A1F6PGK1"/>
<gene>
    <name evidence="2" type="ORF">A2538_03395</name>
</gene>
<sequence length="182" mass="20652">MPGNKIYRLEEDLPESEQRPGVDTGVSEQAPRQPEAGAPIALPEAEKFKEKEPSHGESKTDEEKQSLIKKLPAFIRRTPSTSSLTKDEVTKKIEKIMESGLSDAYNRLSPIAKQEFKIKGEETANDIRDLLNNTKIKVKKIIKLIIEWLSMLPGINKFFLEQEAKIKTDRIIELGQSLKKPR</sequence>
<accession>A0A1F6PGK1</accession>
<feature type="compositionally biased region" description="Basic and acidic residues" evidence="1">
    <location>
        <begin position="7"/>
        <end position="20"/>
    </location>
</feature>
<feature type="region of interest" description="Disordered" evidence="1">
    <location>
        <begin position="1"/>
        <end position="65"/>
    </location>
</feature>
<protein>
    <submittedName>
        <fullName evidence="2">Uncharacterized protein</fullName>
    </submittedName>
</protein>
<dbReference type="EMBL" id="MFRE01000002">
    <property type="protein sequence ID" value="OGH95190.1"/>
    <property type="molecule type" value="Genomic_DNA"/>
</dbReference>
<name>A0A1F6PGK1_9BACT</name>
<evidence type="ECO:0000313" key="2">
    <source>
        <dbReference type="EMBL" id="OGH95190.1"/>
    </source>
</evidence>
<dbReference type="Proteomes" id="UP000178254">
    <property type="component" value="Unassembled WGS sequence"/>
</dbReference>
<feature type="compositionally biased region" description="Basic and acidic residues" evidence="1">
    <location>
        <begin position="44"/>
        <end position="65"/>
    </location>
</feature>
<reference evidence="2 3" key="1">
    <citation type="journal article" date="2016" name="Nat. Commun.">
        <title>Thousands of microbial genomes shed light on interconnected biogeochemical processes in an aquifer system.</title>
        <authorList>
            <person name="Anantharaman K."/>
            <person name="Brown C.T."/>
            <person name="Hug L.A."/>
            <person name="Sharon I."/>
            <person name="Castelle C.J."/>
            <person name="Probst A.J."/>
            <person name="Thomas B.C."/>
            <person name="Singh A."/>
            <person name="Wilkins M.J."/>
            <person name="Karaoz U."/>
            <person name="Brodie E.L."/>
            <person name="Williams K.H."/>
            <person name="Hubbard S.S."/>
            <person name="Banfield J.F."/>
        </authorList>
    </citation>
    <scope>NUCLEOTIDE SEQUENCE [LARGE SCALE GENOMIC DNA]</scope>
</reference>